<name>A0A5J5LPP5_MICAE</name>
<reference evidence="3" key="1">
    <citation type="submission" date="2019-04" db="EMBL/GenBank/DDBJ databases">
        <title>Microviridin 1777: A Toxic Chymotrypsin Inhibitor Discovered by a Metabologenomic Approach.</title>
        <authorList>
            <person name="Sieber S."/>
            <person name="Grendelmeier S.M."/>
            <person name="Harris L.A."/>
            <person name="Mitchell D.A."/>
            <person name="Gademann K."/>
        </authorList>
    </citation>
    <scope>NUCLEOTIDE SEQUENCE [LARGE SCALE GENOMIC DNA]</scope>
    <source>
        <strain evidence="3">EAWAG127a</strain>
    </source>
</reference>
<dbReference type="RefSeq" id="WP_150978685.1">
    <property type="nucleotide sequence ID" value="NZ_SRLN01000017.1"/>
</dbReference>
<gene>
    <name evidence="2" type="ORF">EZJ55_24810</name>
</gene>
<evidence type="ECO:0000313" key="3">
    <source>
        <dbReference type="Proteomes" id="UP000325636"/>
    </source>
</evidence>
<dbReference type="AlphaFoldDB" id="A0A5J5LPP5"/>
<accession>A0A5J5LPP5</accession>
<comment type="caution">
    <text evidence="2">The sequence shown here is derived from an EMBL/GenBank/DDBJ whole genome shotgun (WGS) entry which is preliminary data.</text>
</comment>
<dbReference type="Proteomes" id="UP000325636">
    <property type="component" value="Unassembled WGS sequence"/>
</dbReference>
<evidence type="ECO:0000256" key="1">
    <source>
        <dbReference type="SAM" id="MobiDB-lite"/>
    </source>
</evidence>
<protein>
    <submittedName>
        <fullName evidence="2">Uncharacterized protein</fullName>
    </submittedName>
</protein>
<organism evidence="2 3">
    <name type="scientific">Microcystis aeruginosa EAWAG127a</name>
    <dbReference type="NCBI Taxonomy" id="2529855"/>
    <lineage>
        <taxon>Bacteria</taxon>
        <taxon>Bacillati</taxon>
        <taxon>Cyanobacteriota</taxon>
        <taxon>Cyanophyceae</taxon>
        <taxon>Oscillatoriophycideae</taxon>
        <taxon>Chroococcales</taxon>
        <taxon>Microcystaceae</taxon>
        <taxon>Microcystis</taxon>
    </lineage>
</organism>
<feature type="region of interest" description="Disordered" evidence="1">
    <location>
        <begin position="1"/>
        <end position="63"/>
    </location>
</feature>
<feature type="compositionally biased region" description="Basic residues" evidence="1">
    <location>
        <begin position="53"/>
        <end position="63"/>
    </location>
</feature>
<dbReference type="EMBL" id="SRLN01000017">
    <property type="protein sequence ID" value="KAB0238289.1"/>
    <property type="molecule type" value="Genomic_DNA"/>
</dbReference>
<evidence type="ECO:0000313" key="2">
    <source>
        <dbReference type="EMBL" id="KAB0238289.1"/>
    </source>
</evidence>
<sequence>MANALLPIAPKTQPEGFTLSEAEGNLEAIPSAHDGDEEADRGLLSPPTPIHGKYGKKVTRKSPIKWSSGEEAINLCDRRKRSSKSKNSIA</sequence>
<proteinExistence type="predicted"/>